<feature type="chain" id="PRO_5003078098" evidence="1">
    <location>
        <begin position="19"/>
        <end position="256"/>
    </location>
</feature>
<feature type="signal peptide" evidence="1">
    <location>
        <begin position="1"/>
        <end position="18"/>
    </location>
</feature>
<sequence precursor="true">MKKILFLLSIFFLMNSYAETTGFPDEYYEMRATTKKQDYFFDYLYPYIEHANKKILKDREFILKMRLDKHFSRKIENIQRLDLIAKRYKVDSIYDYKKLLFRVNIVPPSLALAQAAVESGWGTSRFAKEGNNLFGHWTYGQNGERGMVPLNRDPNATHLVRIFDSFEKSISSYMLNLNRTNAYISFRMLRSHFQKMKKKLSGLVLSQTLINYSQIKERYLKILKSVIEKNDLEEYDKRFYKNLKKDKNEIWDSLKI</sequence>
<dbReference type="SMART" id="SM00047">
    <property type="entry name" value="LYZ2"/>
    <property type="match status" value="1"/>
</dbReference>
<protein>
    <submittedName>
        <fullName evidence="3">Mannosyl-glycoprotein endo-beta-N-acetylglucosami dase</fullName>
    </submittedName>
</protein>
<evidence type="ECO:0000259" key="2">
    <source>
        <dbReference type="SMART" id="SM00047"/>
    </source>
</evidence>
<dbReference type="EMBL" id="CP001999">
    <property type="protein sequence ID" value="ADG91890.1"/>
    <property type="molecule type" value="Genomic_DNA"/>
</dbReference>
<dbReference type="InterPro" id="IPR053195">
    <property type="entry name" value="Bax-like"/>
</dbReference>
<keyword evidence="4" id="KW-1185">Reference proteome</keyword>
<dbReference type="HOGENOM" id="CLU_061344_1_0_7"/>
<dbReference type="AlphaFoldDB" id="D5V4F7"/>
<proteinExistence type="predicted"/>
<dbReference type="CAZy" id="GH73">
    <property type="family name" value="Glycoside Hydrolase Family 73"/>
</dbReference>
<dbReference type="Proteomes" id="UP000000939">
    <property type="component" value="Chromosome"/>
</dbReference>
<feature type="domain" description="Mannosyl-glycoprotein endo-beta-N-acetylglucosamidase-like" evidence="2">
    <location>
        <begin position="81"/>
        <end position="236"/>
    </location>
</feature>
<dbReference type="RefSeq" id="WP_013134035.1">
    <property type="nucleotide sequence ID" value="NC_014166.1"/>
</dbReference>
<keyword evidence="1" id="KW-0732">Signal</keyword>
<dbReference type="STRING" id="572480.Arnit_0224"/>
<evidence type="ECO:0000313" key="3">
    <source>
        <dbReference type="EMBL" id="ADG91890.1"/>
    </source>
</evidence>
<dbReference type="OrthoDB" id="9788155at2"/>
<dbReference type="Pfam" id="PF01832">
    <property type="entry name" value="Glucosaminidase"/>
    <property type="match status" value="1"/>
</dbReference>
<dbReference type="KEGG" id="ant:Arnit_0224"/>
<name>D5V4F7_ARCNC</name>
<dbReference type="eggNOG" id="COG2992">
    <property type="taxonomic scope" value="Bacteria"/>
</dbReference>
<dbReference type="InterPro" id="IPR002901">
    <property type="entry name" value="MGlyc_endo_b_GlcNAc-like_dom"/>
</dbReference>
<dbReference type="PANTHER" id="PTHR40572">
    <property type="entry name" value="PROTEIN BAX"/>
    <property type="match status" value="1"/>
</dbReference>
<dbReference type="PANTHER" id="PTHR40572:SF1">
    <property type="entry name" value="PROTEIN BAX"/>
    <property type="match status" value="1"/>
</dbReference>
<accession>D5V4F7</accession>
<dbReference type="GO" id="GO:0004040">
    <property type="term" value="F:amidase activity"/>
    <property type="evidence" value="ECO:0007669"/>
    <property type="project" value="InterPro"/>
</dbReference>
<reference evidence="3 4" key="1">
    <citation type="journal article" date="2010" name="Stand. Genomic Sci.">
        <title>Complete genome sequence of Arcobacter nitrofigilis type strain (CI).</title>
        <authorList>
            <person name="Pati A."/>
            <person name="Gronow S."/>
            <person name="Lapidus A."/>
            <person name="Copeland A."/>
            <person name="Glavina Del Rio T."/>
            <person name="Nolan M."/>
            <person name="Lucas S."/>
            <person name="Tice H."/>
            <person name="Cheng J.F."/>
            <person name="Han C."/>
            <person name="Chertkov O."/>
            <person name="Bruce D."/>
            <person name="Tapia R."/>
            <person name="Goodwin L."/>
            <person name="Pitluck S."/>
            <person name="Liolios K."/>
            <person name="Ivanova N."/>
            <person name="Mavromatis K."/>
            <person name="Chen A."/>
            <person name="Palaniappan K."/>
            <person name="Land M."/>
            <person name="Hauser L."/>
            <person name="Chang Y.J."/>
            <person name="Jeffries C.D."/>
            <person name="Detter J.C."/>
            <person name="Rohde M."/>
            <person name="Goker M."/>
            <person name="Bristow J."/>
            <person name="Eisen J.A."/>
            <person name="Markowitz V."/>
            <person name="Hugenholtz P."/>
            <person name="Klenk H.P."/>
            <person name="Kyrpides N.C."/>
        </authorList>
    </citation>
    <scope>NUCLEOTIDE SEQUENCE [LARGE SCALE GENOMIC DNA]</scope>
    <source>
        <strain evidence="4">ATCC 33309 / DSM 7299 / CCUG 15893 / LMG 7604 / NCTC 12251 / CI</strain>
    </source>
</reference>
<evidence type="ECO:0000256" key="1">
    <source>
        <dbReference type="SAM" id="SignalP"/>
    </source>
</evidence>
<dbReference type="Gene3D" id="1.10.530.10">
    <property type="match status" value="1"/>
</dbReference>
<organism evidence="3 4">
    <name type="scientific">Arcobacter nitrofigilis (strain ATCC 33309 / DSM 7299 / CCUG 15893 / LMG 7604 / NCTC 12251 / CI)</name>
    <name type="common">Campylobacter nitrofigilis</name>
    <dbReference type="NCBI Taxonomy" id="572480"/>
    <lineage>
        <taxon>Bacteria</taxon>
        <taxon>Pseudomonadati</taxon>
        <taxon>Campylobacterota</taxon>
        <taxon>Epsilonproteobacteria</taxon>
        <taxon>Campylobacterales</taxon>
        <taxon>Arcobacteraceae</taxon>
        <taxon>Arcobacter</taxon>
    </lineage>
</organism>
<gene>
    <name evidence="3" type="ordered locus">Arnit_0224</name>
</gene>
<evidence type="ECO:0000313" key="4">
    <source>
        <dbReference type="Proteomes" id="UP000000939"/>
    </source>
</evidence>